<dbReference type="Proteomes" id="UP000523863">
    <property type="component" value="Unassembled WGS sequence"/>
</dbReference>
<dbReference type="Gene3D" id="3.40.50.720">
    <property type="entry name" value="NAD(P)-binding Rossmann-like Domain"/>
    <property type="match status" value="1"/>
</dbReference>
<protein>
    <submittedName>
        <fullName evidence="3">Uncharacterized protein YbjT (DUF2867 family)</fullName>
    </submittedName>
</protein>
<evidence type="ECO:0000313" key="3">
    <source>
        <dbReference type="EMBL" id="MBB5599343.1"/>
    </source>
</evidence>
<gene>
    <name evidence="3" type="ORF">BKA12_002482</name>
</gene>
<dbReference type="InterPro" id="IPR036291">
    <property type="entry name" value="NAD(P)-bd_dom_sf"/>
</dbReference>
<evidence type="ECO:0000256" key="1">
    <source>
        <dbReference type="SAM" id="MobiDB-lite"/>
    </source>
</evidence>
<comment type="caution">
    <text evidence="3">The sequence shown here is derived from an EMBL/GenBank/DDBJ whole genome shotgun (WGS) entry which is preliminary data.</text>
</comment>
<name>A0A7W9DC31_9MICC</name>
<dbReference type="Pfam" id="PF13460">
    <property type="entry name" value="NAD_binding_10"/>
    <property type="match status" value="1"/>
</dbReference>
<keyword evidence="4" id="KW-1185">Reference proteome</keyword>
<dbReference type="InterPro" id="IPR016040">
    <property type="entry name" value="NAD(P)-bd_dom"/>
</dbReference>
<proteinExistence type="predicted"/>
<dbReference type="PANTHER" id="PTHR12126:SF11">
    <property type="entry name" value="NADH DEHYDROGENASE [UBIQUINONE] 1 ALPHA SUBCOMPLEX SUBUNIT 9, MITOCHONDRIAL"/>
    <property type="match status" value="1"/>
</dbReference>
<dbReference type="PANTHER" id="PTHR12126">
    <property type="entry name" value="NADH-UBIQUINONE OXIDOREDUCTASE 39 KDA SUBUNIT-RELATED"/>
    <property type="match status" value="1"/>
</dbReference>
<accession>A0A7W9DC31</accession>
<evidence type="ECO:0000313" key="4">
    <source>
        <dbReference type="Proteomes" id="UP000523863"/>
    </source>
</evidence>
<dbReference type="SUPFAM" id="SSF51735">
    <property type="entry name" value="NAD(P)-binding Rossmann-fold domains"/>
    <property type="match status" value="1"/>
</dbReference>
<evidence type="ECO:0000259" key="2">
    <source>
        <dbReference type="Pfam" id="PF13460"/>
    </source>
</evidence>
<dbReference type="EMBL" id="JACHBL010000002">
    <property type="protein sequence ID" value="MBB5599343.1"/>
    <property type="molecule type" value="Genomic_DNA"/>
</dbReference>
<dbReference type="RefSeq" id="WP_246362061.1">
    <property type="nucleotide sequence ID" value="NZ_JACHBL010000002.1"/>
</dbReference>
<organism evidence="3 4">
    <name type="scientific">Neomicrococcus lactis</name>
    <dbReference type="NCBI Taxonomy" id="732241"/>
    <lineage>
        <taxon>Bacteria</taxon>
        <taxon>Bacillati</taxon>
        <taxon>Actinomycetota</taxon>
        <taxon>Actinomycetes</taxon>
        <taxon>Micrococcales</taxon>
        <taxon>Micrococcaceae</taxon>
        <taxon>Neomicrococcus</taxon>
    </lineage>
</organism>
<reference evidence="3 4" key="1">
    <citation type="submission" date="2020-08" db="EMBL/GenBank/DDBJ databases">
        <title>Sequencing the genomes of 1000 actinobacteria strains.</title>
        <authorList>
            <person name="Klenk H.-P."/>
        </authorList>
    </citation>
    <scope>NUCLEOTIDE SEQUENCE [LARGE SCALE GENOMIC DNA]</scope>
    <source>
        <strain evidence="3 4">DSM 23694</strain>
    </source>
</reference>
<dbReference type="AlphaFoldDB" id="A0A7W9DC31"/>
<sequence>MMRVLVLGASGYVGNRVVAAILEHGGEVVAGARDPLSLDQVWWSDRVERVKVDMSDESSVRAAVTSDVDAVVYLVHGMGDSDFSQKDADAARYLRDAVNSAGVKRVVYLSGIIPQVPEEELSEHLRSRLQVERILSESTARVITLRAAMIIGSGSTSFELMRQLGSRLPVTIVPEWMVNDVEPIAIVDVVRAILGALEAQVESGHYDIGGGEVISYPDLISLVGQLSGEERPSISVPLLPTALVSQVATFIADIPAPTIKALMESLHEPMVSGEHRWISDLCASQKDAQVNLRQSIERSLTVVDPLVPPSKRDPMGPMPGDPEWAETPQS</sequence>
<feature type="region of interest" description="Disordered" evidence="1">
    <location>
        <begin position="303"/>
        <end position="330"/>
    </location>
</feature>
<dbReference type="InterPro" id="IPR051207">
    <property type="entry name" value="ComplexI_NDUFA9_subunit"/>
</dbReference>
<feature type="domain" description="NAD(P)-binding" evidence="2">
    <location>
        <begin position="8"/>
        <end position="163"/>
    </location>
</feature>
<dbReference type="GO" id="GO:0044877">
    <property type="term" value="F:protein-containing complex binding"/>
    <property type="evidence" value="ECO:0007669"/>
    <property type="project" value="TreeGrafter"/>
</dbReference>